<proteinExistence type="predicted"/>
<dbReference type="RefSeq" id="WP_114563680.1">
    <property type="nucleotide sequence ID" value="NZ_CP031124.1"/>
</dbReference>
<dbReference type="KEGG" id="hyf:DTO96_102382"/>
<dbReference type="OrthoDB" id="4553984at2"/>
<dbReference type="Proteomes" id="UP000252182">
    <property type="component" value="Chromosome"/>
</dbReference>
<dbReference type="EMBL" id="CP031124">
    <property type="protein sequence ID" value="AXF86627.1"/>
    <property type="molecule type" value="Genomic_DNA"/>
</dbReference>
<reference evidence="2" key="1">
    <citation type="submission" date="2018-07" db="EMBL/GenBank/DDBJ databases">
        <authorList>
            <person name="Kim H."/>
        </authorList>
    </citation>
    <scope>NUCLEOTIDE SEQUENCE [LARGE SCALE GENOMIC DNA]</scope>
    <source>
        <strain evidence="2">F02</strain>
    </source>
</reference>
<name>A0A345DE39_9BURK</name>
<evidence type="ECO:0000313" key="2">
    <source>
        <dbReference type="Proteomes" id="UP000252182"/>
    </source>
</evidence>
<dbReference type="AlphaFoldDB" id="A0A345DE39"/>
<gene>
    <name evidence="1" type="ORF">DTO96_102382</name>
</gene>
<keyword evidence="2" id="KW-1185">Reference proteome</keyword>
<organism evidence="1 2">
    <name type="scientific">Ephemeroptericola cinctiostellae</name>
    <dbReference type="NCBI Taxonomy" id="2268024"/>
    <lineage>
        <taxon>Bacteria</taxon>
        <taxon>Pseudomonadati</taxon>
        <taxon>Pseudomonadota</taxon>
        <taxon>Betaproteobacteria</taxon>
        <taxon>Burkholderiales</taxon>
        <taxon>Burkholderiaceae</taxon>
        <taxon>Ephemeroptericola</taxon>
    </lineage>
</organism>
<protein>
    <submittedName>
        <fullName evidence="1">Uncharacterized protein</fullName>
    </submittedName>
</protein>
<evidence type="ECO:0000313" key="1">
    <source>
        <dbReference type="EMBL" id="AXF86627.1"/>
    </source>
</evidence>
<sequence>MGTQSTTKFIKDILGQQTEEAALTTSAGSIDAQKLVALGAGGFLDPSILNAKVVSSGATDASKVVLLDPSGKIDLTVLPVGVGADVGSIIASEALAAGDFVNVWNSGGAKVRKADATVAGKEAHGFVLSSCASGSSASVYFEGTNTAVTGQTAGKVFLSTTAGLAASAAPASSGNLVQVIGFATSASSINFQSGPTLVKA</sequence>
<accession>A0A345DE39</accession>